<dbReference type="KEGG" id="bgt:106078597"/>
<organism evidence="2 3">
    <name type="scientific">Biomphalaria glabrata</name>
    <name type="common">Bloodfluke planorb</name>
    <name type="synonym">Freshwater snail</name>
    <dbReference type="NCBI Taxonomy" id="6526"/>
    <lineage>
        <taxon>Eukaryota</taxon>
        <taxon>Metazoa</taxon>
        <taxon>Spiralia</taxon>
        <taxon>Lophotrochozoa</taxon>
        <taxon>Mollusca</taxon>
        <taxon>Gastropoda</taxon>
        <taxon>Heterobranchia</taxon>
        <taxon>Euthyneura</taxon>
        <taxon>Panpulmonata</taxon>
        <taxon>Hygrophila</taxon>
        <taxon>Lymnaeoidea</taxon>
        <taxon>Planorbidae</taxon>
        <taxon>Biomphalaria</taxon>
    </lineage>
</organism>
<sequence>MAAGRLARVKQCSNRFKRAFGSKDGTVKWLHKYKRGSTNLDPVLCCEFSVKSVQEHKQLHAQRQGWTHTVTTWLTHSSKLESAIPPNIGTIPVTMGTQWQPSAHPSSSQEDLRNEKGSLIPLNGKIVNLANSNHRAFTLEVVRRFQSVQPKPNSLELTQYAESLKNKLMDIQERISDVEASMENMHKRRKEKISQEISKIDSTVSFLKKRLEESETIEWRGMFVKNPLW</sequence>
<gene>
    <name evidence="2" type="primary">106078597</name>
</gene>
<name>A0A2C9L924_BIOGL</name>
<dbReference type="Proteomes" id="UP000076420">
    <property type="component" value="Unassembled WGS sequence"/>
</dbReference>
<feature type="coiled-coil region" evidence="1">
    <location>
        <begin position="161"/>
        <end position="188"/>
    </location>
</feature>
<dbReference type="EnsemblMetazoa" id="BGLB028359-RA">
    <property type="protein sequence ID" value="BGLB028359-PA"/>
    <property type="gene ID" value="BGLB028359"/>
</dbReference>
<protein>
    <submittedName>
        <fullName evidence="2">Uncharacterized protein</fullName>
    </submittedName>
</protein>
<dbReference type="VEuPathDB" id="VectorBase:BGLB028359"/>
<accession>A0A2C9L924</accession>
<keyword evidence="1" id="KW-0175">Coiled coil</keyword>
<evidence type="ECO:0000313" key="3">
    <source>
        <dbReference type="Proteomes" id="UP000076420"/>
    </source>
</evidence>
<evidence type="ECO:0000313" key="2">
    <source>
        <dbReference type="EnsemblMetazoa" id="BGLB028359-PA"/>
    </source>
</evidence>
<proteinExistence type="predicted"/>
<dbReference type="OrthoDB" id="7659889at2759"/>
<dbReference type="VEuPathDB" id="VectorBase:BGLAX_026606"/>
<dbReference type="AlphaFoldDB" id="A0A2C9L924"/>
<evidence type="ECO:0000256" key="1">
    <source>
        <dbReference type="SAM" id="Coils"/>
    </source>
</evidence>
<reference evidence="2" key="1">
    <citation type="submission" date="2020-05" db="UniProtKB">
        <authorList>
            <consortium name="EnsemblMetazoa"/>
        </authorList>
    </citation>
    <scope>IDENTIFICATION</scope>
    <source>
        <strain evidence="2">BB02</strain>
    </source>
</reference>